<dbReference type="InterPro" id="IPR036890">
    <property type="entry name" value="HATPase_C_sf"/>
</dbReference>
<dbReference type="GO" id="GO:0000155">
    <property type="term" value="F:phosphorelay sensor kinase activity"/>
    <property type="evidence" value="ECO:0007669"/>
    <property type="project" value="InterPro"/>
</dbReference>
<feature type="region of interest" description="Disordered" evidence="15">
    <location>
        <begin position="734"/>
        <end position="763"/>
    </location>
</feature>
<dbReference type="Gene3D" id="3.40.50.2300">
    <property type="match status" value="1"/>
</dbReference>
<feature type="compositionally biased region" description="Polar residues" evidence="15">
    <location>
        <begin position="895"/>
        <end position="911"/>
    </location>
</feature>
<dbReference type="VEuPathDB" id="FungiDB:AO090011000093"/>
<comment type="catalytic activity">
    <reaction evidence="1">
        <text>ATP + protein L-histidine = ADP + protein N-phospho-L-histidine.</text>
        <dbReference type="EC" id="2.7.13.3"/>
    </reaction>
</comment>
<evidence type="ECO:0000256" key="14">
    <source>
        <dbReference type="PROSITE-ProRule" id="PRU00169"/>
    </source>
</evidence>
<evidence type="ECO:0000259" key="17">
    <source>
        <dbReference type="PROSITE" id="PS50109"/>
    </source>
</evidence>
<dbReference type="Gene3D" id="1.10.287.130">
    <property type="match status" value="1"/>
</dbReference>
<dbReference type="SMART" id="SM00448">
    <property type="entry name" value="REC"/>
    <property type="match status" value="1"/>
</dbReference>
<dbReference type="PANTHER" id="PTHR43047:SF72">
    <property type="entry name" value="OSMOSENSING HISTIDINE PROTEIN KINASE SLN1"/>
    <property type="match status" value="1"/>
</dbReference>
<dbReference type="CDD" id="cd06225">
    <property type="entry name" value="HAMP"/>
    <property type="match status" value="1"/>
</dbReference>
<protein>
    <recommendedName>
        <fullName evidence="3">histidine kinase</fullName>
        <ecNumber evidence="3">2.7.13.3</ecNumber>
    </recommendedName>
</protein>
<feature type="domain" description="Response regulatory" evidence="18">
    <location>
        <begin position="960"/>
        <end position="1080"/>
    </location>
</feature>
<evidence type="ECO:0000313" key="19">
    <source>
        <dbReference type="EMBL" id="OOO06591.1"/>
    </source>
</evidence>
<dbReference type="CDD" id="cd16922">
    <property type="entry name" value="HATPase_EvgS-ArcB-TorS-like"/>
    <property type="match status" value="1"/>
</dbReference>
<evidence type="ECO:0000256" key="16">
    <source>
        <dbReference type="SAM" id="Phobius"/>
    </source>
</evidence>
<keyword evidence="11" id="KW-0902">Two-component regulatory system</keyword>
<dbReference type="InterPro" id="IPR036097">
    <property type="entry name" value="HisK_dim/P_sf"/>
</dbReference>
<feature type="compositionally biased region" description="Polar residues" evidence="15">
    <location>
        <begin position="265"/>
        <end position="277"/>
    </location>
</feature>
<keyword evidence="10 16" id="KW-1133">Transmembrane helix</keyword>
<dbReference type="PROSITE" id="PS50110">
    <property type="entry name" value="RESPONSE_REGULATORY"/>
    <property type="match status" value="1"/>
</dbReference>
<feature type="transmembrane region" description="Helical" evidence="16">
    <location>
        <begin position="383"/>
        <end position="408"/>
    </location>
</feature>
<evidence type="ECO:0000256" key="6">
    <source>
        <dbReference type="ARBA" id="ARBA00022692"/>
    </source>
</evidence>
<evidence type="ECO:0000256" key="11">
    <source>
        <dbReference type="ARBA" id="ARBA00023012"/>
    </source>
</evidence>
<feature type="compositionally biased region" description="Polar residues" evidence="15">
    <location>
        <begin position="943"/>
        <end position="954"/>
    </location>
</feature>
<keyword evidence="13" id="KW-0325">Glycoprotein</keyword>
<dbReference type="GO" id="GO:0007234">
    <property type="term" value="P:osmosensory signaling via phosphorelay pathway"/>
    <property type="evidence" value="ECO:0007669"/>
    <property type="project" value="UniProtKB-ARBA"/>
</dbReference>
<dbReference type="Pfam" id="PF00512">
    <property type="entry name" value="HisKA"/>
    <property type="match status" value="1"/>
</dbReference>
<dbReference type="GO" id="GO:0005524">
    <property type="term" value="F:ATP binding"/>
    <property type="evidence" value="ECO:0007669"/>
    <property type="project" value="UniProtKB-KW"/>
</dbReference>
<dbReference type="Pfam" id="PF06985">
    <property type="entry name" value="HET"/>
    <property type="match status" value="1"/>
</dbReference>
<dbReference type="InterPro" id="IPR001789">
    <property type="entry name" value="Sig_transdc_resp-reg_receiver"/>
</dbReference>
<dbReference type="SMART" id="SM00387">
    <property type="entry name" value="HATPase_c"/>
    <property type="match status" value="1"/>
</dbReference>
<evidence type="ECO:0000313" key="20">
    <source>
        <dbReference type="Proteomes" id="UP000190312"/>
    </source>
</evidence>
<dbReference type="GO" id="GO:0009927">
    <property type="term" value="F:histidine phosphotransfer kinase activity"/>
    <property type="evidence" value="ECO:0007669"/>
    <property type="project" value="TreeGrafter"/>
</dbReference>
<keyword evidence="8" id="KW-0418">Kinase</keyword>
<keyword evidence="9 19" id="KW-0067">ATP-binding</keyword>
<feature type="region of interest" description="Disordered" evidence="15">
    <location>
        <begin position="259"/>
        <end position="280"/>
    </location>
</feature>
<evidence type="ECO:0000256" key="4">
    <source>
        <dbReference type="ARBA" id="ARBA00022553"/>
    </source>
</evidence>
<comment type="subcellular location">
    <subcellularLocation>
        <location evidence="2">Membrane</location>
    </subcellularLocation>
</comment>
<feature type="domain" description="Histidine kinase" evidence="17">
    <location>
        <begin position="557"/>
        <end position="861"/>
    </location>
</feature>
<dbReference type="eggNOG" id="KOG0519">
    <property type="taxonomic scope" value="Eukaryota"/>
</dbReference>
<dbReference type="SUPFAM" id="SSF55874">
    <property type="entry name" value="ATPase domain of HSP90 chaperone/DNA topoisomerase II/histidine kinase"/>
    <property type="match status" value="1"/>
</dbReference>
<evidence type="ECO:0000256" key="1">
    <source>
        <dbReference type="ARBA" id="ARBA00000085"/>
    </source>
</evidence>
<name>A0A1S9DBX0_ASPOZ</name>
<keyword evidence="4 14" id="KW-0597">Phosphoprotein</keyword>
<comment type="caution">
    <text evidence="19">The sequence shown here is derived from an EMBL/GenBank/DDBJ whole genome shotgun (WGS) entry which is preliminary data.</text>
</comment>
<dbReference type="Gene3D" id="3.30.565.10">
    <property type="entry name" value="Histidine kinase-like ATPase, C-terminal domain"/>
    <property type="match status" value="1"/>
</dbReference>
<evidence type="ECO:0000256" key="5">
    <source>
        <dbReference type="ARBA" id="ARBA00022679"/>
    </source>
</evidence>
<dbReference type="InterPro" id="IPR003594">
    <property type="entry name" value="HATPase_dom"/>
</dbReference>
<keyword evidence="7" id="KW-0547">Nucleotide-binding</keyword>
<evidence type="ECO:0000256" key="9">
    <source>
        <dbReference type="ARBA" id="ARBA00022840"/>
    </source>
</evidence>
<organism evidence="19 20">
    <name type="scientific">Aspergillus oryzae</name>
    <name type="common">Yellow koji mold</name>
    <dbReference type="NCBI Taxonomy" id="5062"/>
    <lineage>
        <taxon>Eukaryota</taxon>
        <taxon>Fungi</taxon>
        <taxon>Dikarya</taxon>
        <taxon>Ascomycota</taxon>
        <taxon>Pezizomycotina</taxon>
        <taxon>Eurotiomycetes</taxon>
        <taxon>Eurotiomycetidae</taxon>
        <taxon>Eurotiales</taxon>
        <taxon>Aspergillaceae</taxon>
        <taxon>Aspergillus</taxon>
        <taxon>Aspergillus subgen. Circumdati</taxon>
    </lineage>
</organism>
<dbReference type="VEuPathDB" id="FungiDB:AO090011000094"/>
<proteinExistence type="predicted"/>
<evidence type="ECO:0000256" key="10">
    <source>
        <dbReference type="ARBA" id="ARBA00022989"/>
    </source>
</evidence>
<reference evidence="19 20" key="1">
    <citation type="submission" date="2016-10" db="EMBL/GenBank/DDBJ databases">
        <title>Genome sequencing of Aspergillus oryzae BCC7051.</title>
        <authorList>
            <person name="Thammarongtham C."/>
            <person name="Vorapreeda T."/>
            <person name="Nookaew I."/>
            <person name="Srisuk T."/>
            <person name="Land M."/>
            <person name="Jeennor S."/>
            <person name="Laoteng K."/>
        </authorList>
    </citation>
    <scope>NUCLEOTIDE SEQUENCE [LARGE SCALE GENOMIC DNA]</scope>
    <source>
        <strain evidence="19 20">BCC7051</strain>
    </source>
</reference>
<dbReference type="Pfam" id="PF02518">
    <property type="entry name" value="HATPase_c"/>
    <property type="match status" value="1"/>
</dbReference>
<dbReference type="FunFam" id="1.10.287.130:FF:000004">
    <property type="entry name" value="Ethylene receptor 1"/>
    <property type="match status" value="1"/>
</dbReference>
<feature type="compositionally biased region" description="Low complexity" evidence="15">
    <location>
        <begin position="933"/>
        <end position="942"/>
    </location>
</feature>
<sequence>MRIPIAVQLGLLVLLTALVGIVILAVATWTTTYSFVVDVESQGLELVATIKASQIASSLELLEVTCKTISTRLLVQSALRRYYAGNISEANWATSITDVQSALGSRGYLSTYQAILYSKNGQGGRERLLNVTSDSVPEITLPYTYPNGSSVKLGDEGLGYPSVLYPNLTYTQSSEKGNATTVNAFSDYTLGLASALLLGPIAINSSFSLLSLTLPIVNNTSNTDILGFMTVVASAANVQSVVSSRDGLANTGQVLLLGPSRPDNRFSTESATATSSPDRPALTDAQVHYIFEPTPLPSQDSRHRGVSTGTSFELSKYPMALKLMTESEENENRSVSKLSTKNEQGYDVAVGAVRPKTSLVEWILLVEETHSEAFSPVVRLRKIILACVFGTAGFIILVVPLLAHWAVAPIRRMREAARKSIEPEVPPTPSAGYVEHITDGHGDTVQAIEEHMDEKGAPVSWVKRLRRPLERFNSSHSFGDRRDPRSSFHIPSRVKERRSCVTDELTELTSTFNEMSDELAIQYNRLEERVVERTKELQKAKLAAEAANESKTLFIANISHELKTPLNGILGMCAVCMGEEDLHRIKKSLQVVYKSGDLLLHLLNDLLTFSRNQIEQAIHLEEKEFRLSDIRSQLSIIFQNQVHEKHIDFSVNYVGIGNSQPRGTMCQERGVERTHPAVGPPQTGRLKDMVLWGDQHRILQVLINLVGNSLKFIPENGKVEVRIRCVEEVPDAESSVTLVQGSQPSSQARSRTPSRLTATPVDGTNLLDSQLEKQTPVPSDLRTLIFQFEVEDNGPGIPANMQRRVFDPFVQGDLGLNRKYGGTGLGLSICAQLSRLMGGVILLDSEEGNGALFTLKIPLKFVKEAAASTRSSSIAGSRTPSVVSLSLEEFSNIAQTPSNHSSVGNKETLTNGFEKPDVRPRLVGLSQPFFAPTVPSAPSSPSKGQESNQSSSDNGSKKIRVLMAEDNKINQEVALRMLALEEVYDVTVVKDGQEAYDTVKANMEEGKVFDLIFMDIQMPILDGLQSTRLIREMGYSAPIVALSAFSEDSNIKDCMDSGMDMFIRIMEYPVGLEEEFLIEEWRYWGERGARRWLRLADQKGEEGLERGDRQELREVLQEVAGERWREVAQEISNQGYWEHLQQREGIRERLGERLVRWAEESWASQTDDEVVNSFESQPQLQSRLIDHFRQLPLFGKPESSVPPIDRFELIRIWLRSCDQGHRDCRAESSNHHPSRVISVRQDDANRLQLLELECGIEYVALSYCWGNKPQEQKPYLTTDENFQSRKDKGFDFNDLPKLFQDAITVTRELGKRYLWIDALCIIQGNKEDWQNEGTKMEHIFASAYCTLAPSSAFEWKEGFLKTYRDRKPGVSLCGPSPVKYFRRLVDDGPLNKRAWSSDKILYD</sequence>
<dbReference type="EMBL" id="MKZY01000007">
    <property type="protein sequence ID" value="OOO06591.1"/>
    <property type="molecule type" value="Genomic_DNA"/>
</dbReference>
<evidence type="ECO:0000256" key="8">
    <source>
        <dbReference type="ARBA" id="ARBA00022777"/>
    </source>
</evidence>
<keyword evidence="12 16" id="KW-0472">Membrane</keyword>
<feature type="region of interest" description="Disordered" evidence="15">
    <location>
        <begin position="933"/>
        <end position="956"/>
    </location>
</feature>
<dbReference type="PANTHER" id="PTHR43047">
    <property type="entry name" value="TWO-COMPONENT HISTIDINE PROTEIN KINASE"/>
    <property type="match status" value="1"/>
</dbReference>
<dbReference type="EC" id="2.7.13.3" evidence="3"/>
<dbReference type="OrthoDB" id="60033at2759"/>
<dbReference type="SMART" id="SM00388">
    <property type="entry name" value="HisKA"/>
    <property type="match status" value="1"/>
</dbReference>
<dbReference type="InterPro" id="IPR003661">
    <property type="entry name" value="HisK_dim/P_dom"/>
</dbReference>
<dbReference type="InterPro" id="IPR010730">
    <property type="entry name" value="HET"/>
</dbReference>
<dbReference type="InterPro" id="IPR005467">
    <property type="entry name" value="His_kinase_dom"/>
</dbReference>
<evidence type="ECO:0000256" key="2">
    <source>
        <dbReference type="ARBA" id="ARBA00004370"/>
    </source>
</evidence>
<accession>A0A1S9DBX0</accession>
<dbReference type="CDD" id="cd17546">
    <property type="entry name" value="REC_hyHK_CKI1_RcsC-like"/>
    <property type="match status" value="1"/>
</dbReference>
<evidence type="ECO:0000259" key="18">
    <source>
        <dbReference type="PROSITE" id="PS50110"/>
    </source>
</evidence>
<feature type="compositionally biased region" description="Polar residues" evidence="15">
    <location>
        <begin position="734"/>
        <end position="757"/>
    </location>
</feature>
<evidence type="ECO:0000256" key="13">
    <source>
        <dbReference type="ARBA" id="ARBA00023180"/>
    </source>
</evidence>
<dbReference type="InterPro" id="IPR004358">
    <property type="entry name" value="Sig_transdc_His_kin-like_C"/>
</dbReference>
<feature type="region of interest" description="Disordered" evidence="15">
    <location>
        <begin position="895"/>
        <end position="918"/>
    </location>
</feature>
<evidence type="ECO:0000256" key="7">
    <source>
        <dbReference type="ARBA" id="ARBA00022741"/>
    </source>
</evidence>
<dbReference type="SUPFAM" id="SSF52172">
    <property type="entry name" value="CheY-like"/>
    <property type="match status" value="1"/>
</dbReference>
<dbReference type="Pfam" id="PF00072">
    <property type="entry name" value="Response_reg"/>
    <property type="match status" value="1"/>
</dbReference>
<dbReference type="SUPFAM" id="SSF47384">
    <property type="entry name" value="Homodimeric domain of signal transducing histidine kinase"/>
    <property type="match status" value="1"/>
</dbReference>
<dbReference type="PRINTS" id="PR00344">
    <property type="entry name" value="BCTRLSENSOR"/>
</dbReference>
<feature type="modified residue" description="4-aspartylphosphate" evidence="14">
    <location>
        <position position="1015"/>
    </location>
</feature>
<dbReference type="FunFam" id="3.40.50.2300:FF:000289">
    <property type="entry name" value="Osmosensing histidine protein kinase SLN1"/>
    <property type="match status" value="1"/>
</dbReference>
<dbReference type="InterPro" id="IPR011006">
    <property type="entry name" value="CheY-like_superfamily"/>
</dbReference>
<dbReference type="CDD" id="cd00082">
    <property type="entry name" value="HisKA"/>
    <property type="match status" value="1"/>
</dbReference>
<dbReference type="Proteomes" id="UP000190312">
    <property type="component" value="Unassembled WGS sequence"/>
</dbReference>
<evidence type="ECO:0000256" key="3">
    <source>
        <dbReference type="ARBA" id="ARBA00012438"/>
    </source>
</evidence>
<evidence type="ECO:0000256" key="15">
    <source>
        <dbReference type="SAM" id="MobiDB-lite"/>
    </source>
</evidence>
<keyword evidence="5" id="KW-0808">Transferase</keyword>
<evidence type="ECO:0000256" key="12">
    <source>
        <dbReference type="ARBA" id="ARBA00023136"/>
    </source>
</evidence>
<gene>
    <name evidence="19" type="ORF">OAory_01087940</name>
</gene>
<dbReference type="PROSITE" id="PS50109">
    <property type="entry name" value="HIS_KIN"/>
    <property type="match status" value="1"/>
</dbReference>
<keyword evidence="6 16" id="KW-0812">Transmembrane</keyword>
<dbReference type="GO" id="GO:0005886">
    <property type="term" value="C:plasma membrane"/>
    <property type="evidence" value="ECO:0007669"/>
    <property type="project" value="UniProtKB-ARBA"/>
</dbReference>